<dbReference type="InterPro" id="IPR000504">
    <property type="entry name" value="RRM_dom"/>
</dbReference>
<evidence type="ECO:0000313" key="5">
    <source>
        <dbReference type="EMBL" id="CAD2215643.1"/>
    </source>
</evidence>
<dbReference type="InterPro" id="IPR012677">
    <property type="entry name" value="Nucleotide-bd_a/b_plait_sf"/>
</dbReference>
<feature type="region of interest" description="Disordered" evidence="3">
    <location>
        <begin position="157"/>
        <end position="179"/>
    </location>
</feature>
<dbReference type="AlphaFoldDB" id="A0A7G2CA59"/>
<name>A0A7G2CA59_9TRYP</name>
<dbReference type="Gene3D" id="3.30.70.330">
    <property type="match status" value="1"/>
</dbReference>
<reference evidence="5 6" key="1">
    <citation type="submission" date="2020-08" db="EMBL/GenBank/DDBJ databases">
        <authorList>
            <person name="Newling K."/>
            <person name="Davey J."/>
            <person name="Forrester S."/>
        </authorList>
    </citation>
    <scope>NUCLEOTIDE SEQUENCE [LARGE SCALE GENOMIC DNA]</scope>
    <source>
        <strain evidence="6">Crithidia deanei Carvalho (ATCC PRA-265)</strain>
    </source>
</reference>
<evidence type="ECO:0000256" key="1">
    <source>
        <dbReference type="ARBA" id="ARBA00022884"/>
    </source>
</evidence>
<accession>A0A7G2CA59</accession>
<protein>
    <submittedName>
        <fullName evidence="5">RNA recognition motif. (A.k.a. RRM, RBD, or RNP domain), putative</fullName>
    </submittedName>
</protein>
<dbReference type="EMBL" id="LR877149">
    <property type="protein sequence ID" value="CAD2215643.1"/>
    <property type="molecule type" value="Genomic_DNA"/>
</dbReference>
<sequence length="191" mass="21042">MNTAYSRNVYIASLPPHYTNEQLYALFSVYGHILSHSVKTDRVTGLCKGYGFVMFAREEDAGNAVLALQSHYIDHTKVQVRLARPEASAKRVYPVVAQQQELQSALYQQQQQLAWLQYLTQVQSSLLQQQHTATTLAYDPSPESEVWKMTTKELSMYSEGPTSSSASSSPMTGSTSQAPTAAFGVLPSAVA</sequence>
<gene>
    <name evidence="5" type="ORF">ADEAN_000309800</name>
</gene>
<feature type="compositionally biased region" description="Low complexity" evidence="3">
    <location>
        <begin position="158"/>
        <end position="176"/>
    </location>
</feature>
<keyword evidence="1 2" id="KW-0694">RNA-binding</keyword>
<dbReference type="SMART" id="SM00360">
    <property type="entry name" value="RRM"/>
    <property type="match status" value="1"/>
</dbReference>
<dbReference type="GO" id="GO:0003723">
    <property type="term" value="F:RNA binding"/>
    <property type="evidence" value="ECO:0007669"/>
    <property type="project" value="UniProtKB-UniRule"/>
</dbReference>
<evidence type="ECO:0000313" key="6">
    <source>
        <dbReference type="Proteomes" id="UP000515908"/>
    </source>
</evidence>
<evidence type="ECO:0000256" key="2">
    <source>
        <dbReference type="PROSITE-ProRule" id="PRU00176"/>
    </source>
</evidence>
<dbReference type="VEuPathDB" id="TriTrypDB:ADEAN_000309800"/>
<dbReference type="PANTHER" id="PTHR48024">
    <property type="entry name" value="GEO13361P1-RELATED"/>
    <property type="match status" value="1"/>
</dbReference>
<keyword evidence="6" id="KW-1185">Reference proteome</keyword>
<dbReference type="InterPro" id="IPR035979">
    <property type="entry name" value="RBD_domain_sf"/>
</dbReference>
<dbReference type="SUPFAM" id="SSF54928">
    <property type="entry name" value="RNA-binding domain, RBD"/>
    <property type="match status" value="1"/>
</dbReference>
<dbReference type="Pfam" id="PF00076">
    <property type="entry name" value="RRM_1"/>
    <property type="match status" value="1"/>
</dbReference>
<dbReference type="Proteomes" id="UP000515908">
    <property type="component" value="Chromosome 05"/>
</dbReference>
<dbReference type="PANTHER" id="PTHR48024:SF54">
    <property type="entry name" value="PROTEIN, PUTATIVE-RELATED"/>
    <property type="match status" value="1"/>
</dbReference>
<dbReference type="PROSITE" id="PS50102">
    <property type="entry name" value="RRM"/>
    <property type="match status" value="1"/>
</dbReference>
<organism evidence="5 6">
    <name type="scientific">Angomonas deanei</name>
    <dbReference type="NCBI Taxonomy" id="59799"/>
    <lineage>
        <taxon>Eukaryota</taxon>
        <taxon>Discoba</taxon>
        <taxon>Euglenozoa</taxon>
        <taxon>Kinetoplastea</taxon>
        <taxon>Metakinetoplastina</taxon>
        <taxon>Trypanosomatida</taxon>
        <taxon>Trypanosomatidae</taxon>
        <taxon>Strigomonadinae</taxon>
        <taxon>Angomonas</taxon>
    </lineage>
</organism>
<feature type="domain" description="RRM" evidence="4">
    <location>
        <begin position="7"/>
        <end position="85"/>
    </location>
</feature>
<proteinExistence type="predicted"/>
<evidence type="ECO:0000259" key="4">
    <source>
        <dbReference type="PROSITE" id="PS50102"/>
    </source>
</evidence>
<dbReference type="InterPro" id="IPR050886">
    <property type="entry name" value="RNA-binding_reg"/>
</dbReference>
<dbReference type="GO" id="GO:0005634">
    <property type="term" value="C:nucleus"/>
    <property type="evidence" value="ECO:0007669"/>
    <property type="project" value="TreeGrafter"/>
</dbReference>
<evidence type="ECO:0000256" key="3">
    <source>
        <dbReference type="SAM" id="MobiDB-lite"/>
    </source>
</evidence>